<dbReference type="AlphaFoldDB" id="A0A059B940"/>
<name>A0A059B940_EUCGR</name>
<dbReference type="EMBL" id="KK198759">
    <property type="protein sequence ID" value="KCW62539.1"/>
    <property type="molecule type" value="Genomic_DNA"/>
</dbReference>
<dbReference type="Gramene" id="KCW62539">
    <property type="protein sequence ID" value="KCW62539"/>
    <property type="gene ID" value="EUGRSUZ_G00032"/>
</dbReference>
<reference evidence="1" key="1">
    <citation type="submission" date="2013-07" db="EMBL/GenBank/DDBJ databases">
        <title>The genome of Eucalyptus grandis.</title>
        <authorList>
            <person name="Schmutz J."/>
            <person name="Hayes R."/>
            <person name="Myburg A."/>
            <person name="Tuskan G."/>
            <person name="Grattapaglia D."/>
            <person name="Rokhsar D.S."/>
        </authorList>
    </citation>
    <scope>NUCLEOTIDE SEQUENCE</scope>
    <source>
        <tissue evidence="1">Leaf extractions</tissue>
    </source>
</reference>
<accession>A0A059B940</accession>
<evidence type="ECO:0000313" key="1">
    <source>
        <dbReference type="EMBL" id="KCW62539.1"/>
    </source>
</evidence>
<organism evidence="1">
    <name type="scientific">Eucalyptus grandis</name>
    <name type="common">Flooded gum</name>
    <dbReference type="NCBI Taxonomy" id="71139"/>
    <lineage>
        <taxon>Eukaryota</taxon>
        <taxon>Viridiplantae</taxon>
        <taxon>Streptophyta</taxon>
        <taxon>Embryophyta</taxon>
        <taxon>Tracheophyta</taxon>
        <taxon>Spermatophyta</taxon>
        <taxon>Magnoliopsida</taxon>
        <taxon>eudicotyledons</taxon>
        <taxon>Gunneridae</taxon>
        <taxon>Pentapetalae</taxon>
        <taxon>rosids</taxon>
        <taxon>malvids</taxon>
        <taxon>Myrtales</taxon>
        <taxon>Myrtaceae</taxon>
        <taxon>Myrtoideae</taxon>
        <taxon>Eucalypteae</taxon>
        <taxon>Eucalyptus</taxon>
    </lineage>
</organism>
<proteinExistence type="predicted"/>
<gene>
    <name evidence="1" type="ORF">EUGRSUZ_G00032</name>
</gene>
<protein>
    <submittedName>
        <fullName evidence="1">Uncharacterized protein</fullName>
    </submittedName>
</protein>
<sequence length="101" mass="10937">MNPAMTTPFNTYIISALLGCECSKTMPSTSMSARAMERPSVLRPGKSAAVAMVTADPQKLSVSPGLLSFEFLKSDELMFAELLQGYPFMKRTIDVAVGHMS</sequence>
<dbReference type="InParanoid" id="A0A059B940"/>